<feature type="transmembrane region" description="Helical" evidence="3">
    <location>
        <begin position="482"/>
        <end position="502"/>
    </location>
</feature>
<keyword evidence="7" id="KW-1185">Reference proteome</keyword>
<dbReference type="RefSeq" id="WP_168882003.1">
    <property type="nucleotide sequence ID" value="NZ_JABAIL010000002.1"/>
</dbReference>
<feature type="transmembrane region" description="Helical" evidence="3">
    <location>
        <begin position="102"/>
        <end position="119"/>
    </location>
</feature>
<feature type="domain" description="Cytochrome c-type biogenesis protein CcmF C-terminal" evidence="5">
    <location>
        <begin position="340"/>
        <end position="536"/>
    </location>
</feature>
<feature type="domain" description="Cytochrome c assembly protein" evidence="4">
    <location>
        <begin position="101"/>
        <end position="319"/>
    </location>
</feature>
<feature type="transmembrane region" description="Helical" evidence="3">
    <location>
        <begin position="51"/>
        <end position="70"/>
    </location>
</feature>
<evidence type="ECO:0000259" key="5">
    <source>
        <dbReference type="Pfam" id="PF16327"/>
    </source>
</evidence>
<accession>A0A7X8XVQ7</accession>
<keyword evidence="3" id="KW-1133">Transmembrane helix</keyword>
<dbReference type="InterPro" id="IPR003567">
    <property type="entry name" value="Cyt_c_biogenesis"/>
</dbReference>
<dbReference type="AlphaFoldDB" id="A0A7X8XVQ7"/>
<organism evidence="6 7">
    <name type="scientific">Flammeovirga agarivorans</name>
    <dbReference type="NCBI Taxonomy" id="2726742"/>
    <lineage>
        <taxon>Bacteria</taxon>
        <taxon>Pseudomonadati</taxon>
        <taxon>Bacteroidota</taxon>
        <taxon>Cytophagia</taxon>
        <taxon>Cytophagales</taxon>
        <taxon>Flammeovirgaceae</taxon>
        <taxon>Flammeovirga</taxon>
    </lineage>
</organism>
<dbReference type="GO" id="GO:0017004">
    <property type="term" value="P:cytochrome complex assembly"/>
    <property type="evidence" value="ECO:0007669"/>
    <property type="project" value="UniProtKB-KW"/>
</dbReference>
<reference evidence="6 7" key="1">
    <citation type="submission" date="2020-04" db="EMBL/GenBank/DDBJ databases">
        <title>Flammeovirga sp. SR4, a novel species isolated from seawater.</title>
        <authorList>
            <person name="Wang X."/>
        </authorList>
    </citation>
    <scope>NUCLEOTIDE SEQUENCE [LARGE SCALE GENOMIC DNA]</scope>
    <source>
        <strain evidence="6 7">SR4</strain>
    </source>
</reference>
<dbReference type="PRINTS" id="PR01410">
    <property type="entry name" value="CCBIOGENESIS"/>
</dbReference>
<dbReference type="GO" id="GO:0020037">
    <property type="term" value="F:heme binding"/>
    <property type="evidence" value="ECO:0007669"/>
    <property type="project" value="InterPro"/>
</dbReference>
<keyword evidence="3" id="KW-0472">Membrane</keyword>
<dbReference type="Proteomes" id="UP000585050">
    <property type="component" value="Unassembled WGS sequence"/>
</dbReference>
<dbReference type="InterPro" id="IPR002541">
    <property type="entry name" value="Cyt_c_assembly"/>
</dbReference>
<evidence type="ECO:0000313" key="7">
    <source>
        <dbReference type="Proteomes" id="UP000585050"/>
    </source>
</evidence>
<keyword evidence="2" id="KW-0201">Cytochrome c-type biogenesis</keyword>
<comment type="caution">
    <text evidence="6">The sequence shown here is derived from an EMBL/GenBank/DDBJ whole genome shotgun (WGS) entry which is preliminary data.</text>
</comment>
<dbReference type="EMBL" id="JABAIL010000002">
    <property type="protein sequence ID" value="NLR91310.1"/>
    <property type="molecule type" value="Genomic_DNA"/>
</dbReference>
<dbReference type="Pfam" id="PF01578">
    <property type="entry name" value="Cytochrom_C_asm"/>
    <property type="match status" value="1"/>
</dbReference>
<dbReference type="PANTHER" id="PTHR43653">
    <property type="entry name" value="CYTOCHROME C ASSEMBLY PROTEIN-RELATED"/>
    <property type="match status" value="1"/>
</dbReference>
<dbReference type="GO" id="GO:0015232">
    <property type="term" value="F:heme transmembrane transporter activity"/>
    <property type="evidence" value="ECO:0007669"/>
    <property type="project" value="InterPro"/>
</dbReference>
<feature type="transmembrane region" description="Helical" evidence="3">
    <location>
        <begin position="458"/>
        <end position="476"/>
    </location>
</feature>
<dbReference type="Pfam" id="PF16327">
    <property type="entry name" value="CcmF_C"/>
    <property type="match status" value="1"/>
</dbReference>
<dbReference type="GO" id="GO:0016020">
    <property type="term" value="C:membrane"/>
    <property type="evidence" value="ECO:0007669"/>
    <property type="project" value="InterPro"/>
</dbReference>
<evidence type="ECO:0000256" key="2">
    <source>
        <dbReference type="ARBA" id="ARBA00022748"/>
    </source>
</evidence>
<feature type="transmembrane region" description="Helical" evidence="3">
    <location>
        <begin position="201"/>
        <end position="220"/>
    </location>
</feature>
<feature type="transmembrane region" description="Helical" evidence="3">
    <location>
        <begin position="509"/>
        <end position="529"/>
    </location>
</feature>
<protein>
    <submittedName>
        <fullName evidence="6">Cytochrome c biogenesis protein CcsA</fullName>
    </submittedName>
</protein>
<name>A0A7X8XVQ7_9BACT</name>
<keyword evidence="3" id="KW-0812">Transmembrane</keyword>
<evidence type="ECO:0000256" key="3">
    <source>
        <dbReference type="SAM" id="Phobius"/>
    </source>
</evidence>
<proteinExistence type="inferred from homology"/>
<feature type="transmembrane region" description="Helical" evidence="3">
    <location>
        <begin position="821"/>
        <end position="841"/>
    </location>
</feature>
<feature type="transmembrane region" description="Helical" evidence="3">
    <location>
        <begin position="426"/>
        <end position="446"/>
    </location>
</feature>
<feature type="transmembrane region" description="Helical" evidence="3">
    <location>
        <begin position="272"/>
        <end position="288"/>
    </location>
</feature>
<feature type="transmembrane region" description="Helical" evidence="3">
    <location>
        <begin position="335"/>
        <end position="355"/>
    </location>
</feature>
<feature type="transmembrane region" description="Helical" evidence="3">
    <location>
        <begin position="131"/>
        <end position="151"/>
    </location>
</feature>
<comment type="similarity">
    <text evidence="1">Belongs to the CcmF/CycK/Ccl1/NrfE/CcsA family.</text>
</comment>
<evidence type="ECO:0000256" key="1">
    <source>
        <dbReference type="ARBA" id="ARBA00009186"/>
    </source>
</evidence>
<gene>
    <name evidence="6" type="primary">ccsA</name>
    <name evidence="6" type="ORF">HGP29_08835</name>
</gene>
<sequence length="868" mass="97425">MIHSFIGDLGHISIIVAFVTAIIAAISYRLTAIEKNEVEKQRWKSLARGSFTIHGISVFSIVCILFYMIFNHYYEYHYVWSHSSNNLPAYYIVSSFWEGQEGSFLVWSFWHVLIAFFIIRKSGDWEFDVMFIVAAVQAFLISMVLGITVFGSKIGSSPFILLRDAIEAPVFATNPNFVPEDGTGLNPLLQNIWMVIHPPTLFMGFALTLVPFAFVISALLKKDYQGWVKPSMGWVILAISVLGIGIMMGAYWAYETLNFGGYWNWDPVENAVYVPWLILVAGLHLMIIQHKSFAALKTSMILVVSAFILILYSTFLTRSGVLGEASVHSFTDLGLSGQLLLYLIFFTAIAIVLFVGRWKSMPSDPEEASAYSPEFWLFIGSTVLTLMSFQVLVPTSIPAWNALLSNFGIESNVAPPADAVAFYTKFQLWFAVALALVSGTTQFFFWKRLNKENIWSTLSIPYVATMLITALIIILGNVHQPTYIILLTAAIFSLVANTQVLIQYTKGKIAVSGGSVSHIGVALMLLGILSSSGYEQVISLNTSGRIYNSEFPEEMNKENVLLFRGHSKRMGKYYLTYKGPRLTSQDVPGYFNKDFVKQKASDPYKAVVVEDIIVDGETKAQVGDEIQIYNENIYYEIEYKSDDGEMFSLFPRVQDNEDMGPIPSPDIASFWNKDMYTHITNLAVSDEEVEWTMQDPLKMSIGDTTYLNDYVVIFDGVKPLEKAPGYNIKPEDVALQATLRVLVGNNKSIDLKPSYILTKVKRMGIDGVMEDWEAGMLPSTDRELGLRVVLKEILPKENSFVFTAETTQKDWVIMKAVEKPFISILWIGTILLGIGTGISSYRRFKEAKQKNKGSKNAINSDKKENVLV</sequence>
<feature type="transmembrane region" description="Helical" evidence="3">
    <location>
        <begin position="12"/>
        <end position="30"/>
    </location>
</feature>
<feature type="transmembrane region" description="Helical" evidence="3">
    <location>
        <begin position="375"/>
        <end position="393"/>
    </location>
</feature>
<evidence type="ECO:0000313" key="6">
    <source>
        <dbReference type="EMBL" id="NLR91310.1"/>
    </source>
</evidence>
<dbReference type="InterPro" id="IPR032523">
    <property type="entry name" value="CcmF_C"/>
</dbReference>
<evidence type="ECO:0000259" key="4">
    <source>
        <dbReference type="Pfam" id="PF01578"/>
    </source>
</evidence>
<dbReference type="PANTHER" id="PTHR43653:SF1">
    <property type="entry name" value="CYTOCHROME C-TYPE BIOGENESIS PROTEIN CCMF"/>
    <property type="match status" value="1"/>
</dbReference>
<feature type="transmembrane region" description="Helical" evidence="3">
    <location>
        <begin position="295"/>
        <end position="315"/>
    </location>
</feature>
<feature type="transmembrane region" description="Helical" evidence="3">
    <location>
        <begin position="232"/>
        <end position="252"/>
    </location>
</feature>